<reference evidence="4 5" key="1">
    <citation type="submission" date="2014-03" db="EMBL/GenBank/DDBJ databases">
        <title>Genome sequence of Clostridium litorale W6, DSM 5388.</title>
        <authorList>
            <person name="Poehlein A."/>
            <person name="Jagirdar A."/>
            <person name="Khonsari B."/>
            <person name="Chibani C.M."/>
            <person name="Gutierrez Gutierrez D.A."/>
            <person name="Davydova E."/>
            <person name="Alghaithi H.S."/>
            <person name="Nair K.P."/>
            <person name="Dhamotharan K."/>
            <person name="Chandran L."/>
            <person name="G W."/>
            <person name="Daniel R."/>
        </authorList>
    </citation>
    <scope>NUCLEOTIDE SEQUENCE [LARGE SCALE GENOMIC DNA]</scope>
    <source>
        <strain evidence="4 5">W6</strain>
    </source>
</reference>
<organism evidence="4 5">
    <name type="scientific">Peptoclostridium litorale DSM 5388</name>
    <dbReference type="NCBI Taxonomy" id="1121324"/>
    <lineage>
        <taxon>Bacteria</taxon>
        <taxon>Bacillati</taxon>
        <taxon>Bacillota</taxon>
        <taxon>Clostridia</taxon>
        <taxon>Peptostreptococcales</taxon>
        <taxon>Peptoclostridiaceae</taxon>
        <taxon>Peptoclostridium</taxon>
    </lineage>
</organism>
<feature type="DNA-binding region" description="H-T-H motif" evidence="2">
    <location>
        <begin position="27"/>
        <end position="46"/>
    </location>
</feature>
<dbReference type="PROSITE" id="PS50977">
    <property type="entry name" value="HTH_TETR_2"/>
    <property type="match status" value="1"/>
</dbReference>
<evidence type="ECO:0000256" key="2">
    <source>
        <dbReference type="PROSITE-ProRule" id="PRU00335"/>
    </source>
</evidence>
<keyword evidence="5" id="KW-1185">Reference proteome</keyword>
<dbReference type="PRINTS" id="PR00455">
    <property type="entry name" value="HTHTETR"/>
</dbReference>
<accession>A0A069RPQ2</accession>
<evidence type="ECO:0000256" key="1">
    <source>
        <dbReference type="ARBA" id="ARBA00023125"/>
    </source>
</evidence>
<dbReference type="InterPro" id="IPR001647">
    <property type="entry name" value="HTH_TetR"/>
</dbReference>
<dbReference type="STRING" id="1121324.CLIT_5c01440"/>
<dbReference type="InterPro" id="IPR050624">
    <property type="entry name" value="HTH-type_Tx_Regulator"/>
</dbReference>
<keyword evidence="1 2" id="KW-0238">DNA-binding</keyword>
<sequence>MKKNVRKDEIRNIAKRLFIENGVKATSVNEIVKEAGIAKGTFYIYYNCKDELIDEVFNEISIDFIKHMFVDIEHKNNVPKDEAVDHIVDRAVEGFEKNREFLEIMKNDISNNKEFKYKRNFIEQFKHKFESSVNISINEGVLDSDVTLYIIVDMFIGACYNAIILGTPYTIGEVKKNLKGIIHKVLK</sequence>
<comment type="caution">
    <text evidence="4">The sequence shown here is derived from an EMBL/GenBank/DDBJ whole genome shotgun (WGS) entry which is preliminary data.</text>
</comment>
<dbReference type="PANTHER" id="PTHR43479:SF11">
    <property type="entry name" value="ACREF_ENVCD OPERON REPRESSOR-RELATED"/>
    <property type="match status" value="1"/>
</dbReference>
<dbReference type="Pfam" id="PF00440">
    <property type="entry name" value="TetR_N"/>
    <property type="match status" value="1"/>
</dbReference>
<name>A0A069RPQ2_PEPLI</name>
<evidence type="ECO:0000313" key="4">
    <source>
        <dbReference type="EMBL" id="KDR96132.1"/>
    </source>
</evidence>
<dbReference type="Gene3D" id="1.10.357.10">
    <property type="entry name" value="Tetracycline Repressor, domain 2"/>
    <property type="match status" value="1"/>
</dbReference>
<dbReference type="GO" id="GO:0003677">
    <property type="term" value="F:DNA binding"/>
    <property type="evidence" value="ECO:0007669"/>
    <property type="project" value="UniProtKB-UniRule"/>
</dbReference>
<dbReference type="AlphaFoldDB" id="A0A069RPQ2"/>
<proteinExistence type="predicted"/>
<dbReference type="SUPFAM" id="SSF46689">
    <property type="entry name" value="Homeodomain-like"/>
    <property type="match status" value="1"/>
</dbReference>
<dbReference type="PANTHER" id="PTHR43479">
    <property type="entry name" value="ACREF/ENVCD OPERON REPRESSOR-RELATED"/>
    <property type="match status" value="1"/>
</dbReference>
<feature type="domain" description="HTH tetR-type" evidence="3">
    <location>
        <begin position="4"/>
        <end position="64"/>
    </location>
</feature>
<protein>
    <recommendedName>
        <fullName evidence="3">HTH tetR-type domain-containing protein</fullName>
    </recommendedName>
</protein>
<dbReference type="InterPro" id="IPR009057">
    <property type="entry name" value="Homeodomain-like_sf"/>
</dbReference>
<dbReference type="RefSeq" id="WP_052635978.1">
    <property type="nucleotide sequence ID" value="NZ_FSRH01000007.1"/>
</dbReference>
<dbReference type="eggNOG" id="COG1309">
    <property type="taxonomic scope" value="Bacteria"/>
</dbReference>
<gene>
    <name evidence="4" type="ORF">CLIT_5c01440</name>
</gene>
<evidence type="ECO:0000313" key="5">
    <source>
        <dbReference type="Proteomes" id="UP000027946"/>
    </source>
</evidence>
<dbReference type="EMBL" id="JJMM01000005">
    <property type="protein sequence ID" value="KDR96132.1"/>
    <property type="molecule type" value="Genomic_DNA"/>
</dbReference>
<evidence type="ECO:0000259" key="3">
    <source>
        <dbReference type="PROSITE" id="PS50977"/>
    </source>
</evidence>
<dbReference type="OrthoDB" id="9785164at2"/>
<dbReference type="Proteomes" id="UP000027946">
    <property type="component" value="Unassembled WGS sequence"/>
</dbReference>